<sequence length="546" mass="56729">MSQAAAPPRTTPVEMTHRQILEALSGLLLGLFVAILSSTVVSNALPRIITELHGGQSAYTWVVTSTLLATTATTPLWGKLADLTSKKALVQVSLVIYVLGSVLAGLSQSTGQLIACRVVQGIGAGGLTALAQVIMAMMIAPRERGRYSGYLGAVMAVGTIGGPLIGGVIVDTSWLGWRWCFYVGVPFAVAALVVLQKTLKLPVVRREAKIDWWGASLITAAVSLLLVWVSLAGDRYAWVSWQTATMVGGALLLGALAVRVETRVAEPVIPPKLFRNRTIALATVASVAVGVGMFGASVFLGQYSQISRGQSPTMSGLMTLPMILGLLVSSTVSGRIITRTGRWKRYLVAGSALLTLGFALMGTLRYDTNFWLLSVYMAVIGVGVGMTMQNLVLAVQNTVGPHELGAASSVVAFFRSLGGAVGVSVLGAVLGHRVQGFLADGLARLGVPTSGAAGGGTLPDVHTLPGPVRTVVESAYGHGAGDIFLVATPFALIALIAVCFIREVPLRRHNEPPATGVERAAPVSAGVGTAGKSGRPLSPPPARMTG</sequence>
<dbReference type="FunFam" id="1.20.1720.10:FF:000004">
    <property type="entry name" value="EmrB/QacA family drug resistance transporter"/>
    <property type="match status" value="1"/>
</dbReference>
<evidence type="ECO:0000256" key="3">
    <source>
        <dbReference type="ARBA" id="ARBA00022448"/>
    </source>
</evidence>
<dbReference type="PANTHER" id="PTHR23501">
    <property type="entry name" value="MAJOR FACILITATOR SUPERFAMILY"/>
    <property type="match status" value="1"/>
</dbReference>
<dbReference type="InterPro" id="IPR020846">
    <property type="entry name" value="MFS_dom"/>
</dbReference>
<dbReference type="EMBL" id="FMHU01000001">
    <property type="protein sequence ID" value="SCL20341.1"/>
    <property type="molecule type" value="Genomic_DNA"/>
</dbReference>
<feature type="transmembrane region" description="Helical" evidence="9">
    <location>
        <begin position="346"/>
        <end position="364"/>
    </location>
</feature>
<dbReference type="GO" id="GO:0022857">
    <property type="term" value="F:transmembrane transporter activity"/>
    <property type="evidence" value="ECO:0007669"/>
    <property type="project" value="InterPro"/>
</dbReference>
<feature type="transmembrane region" description="Helical" evidence="9">
    <location>
        <begin position="483"/>
        <end position="501"/>
    </location>
</feature>
<feature type="transmembrane region" description="Helical" evidence="9">
    <location>
        <begin position="147"/>
        <end position="170"/>
    </location>
</feature>
<feature type="transmembrane region" description="Helical" evidence="9">
    <location>
        <begin position="20"/>
        <end position="38"/>
    </location>
</feature>
<evidence type="ECO:0000313" key="12">
    <source>
        <dbReference type="Proteomes" id="UP000198906"/>
    </source>
</evidence>
<feature type="transmembrane region" description="Helical" evidence="9">
    <location>
        <begin position="279"/>
        <end position="301"/>
    </location>
</feature>
<feature type="transmembrane region" description="Helical" evidence="9">
    <location>
        <begin position="118"/>
        <end position="140"/>
    </location>
</feature>
<dbReference type="GO" id="GO:0005886">
    <property type="term" value="C:plasma membrane"/>
    <property type="evidence" value="ECO:0007669"/>
    <property type="project" value="UniProtKB-SubCell"/>
</dbReference>
<dbReference type="Gene3D" id="1.20.1250.20">
    <property type="entry name" value="MFS general substrate transporter like domains"/>
    <property type="match status" value="1"/>
</dbReference>
<dbReference type="PRINTS" id="PR01036">
    <property type="entry name" value="TCRTETB"/>
</dbReference>
<feature type="region of interest" description="Disordered" evidence="8">
    <location>
        <begin position="511"/>
        <end position="546"/>
    </location>
</feature>
<feature type="domain" description="Major facilitator superfamily (MFS) profile" evidence="10">
    <location>
        <begin position="23"/>
        <end position="506"/>
    </location>
</feature>
<evidence type="ECO:0000256" key="7">
    <source>
        <dbReference type="ARBA" id="ARBA00023136"/>
    </source>
</evidence>
<dbReference type="Proteomes" id="UP000198906">
    <property type="component" value="Unassembled WGS sequence"/>
</dbReference>
<name>A0A1C6RT43_9ACTN</name>
<comment type="subcellular location">
    <subcellularLocation>
        <location evidence="1">Cell membrane</location>
        <topology evidence="1">Multi-pass membrane protein</topology>
    </subcellularLocation>
</comment>
<dbReference type="Gene3D" id="1.20.1720.10">
    <property type="entry name" value="Multidrug resistance protein D"/>
    <property type="match status" value="1"/>
</dbReference>
<feature type="compositionally biased region" description="Pro residues" evidence="8">
    <location>
        <begin position="537"/>
        <end position="546"/>
    </location>
</feature>
<evidence type="ECO:0000256" key="6">
    <source>
        <dbReference type="ARBA" id="ARBA00022989"/>
    </source>
</evidence>
<proteinExistence type="inferred from homology"/>
<keyword evidence="12" id="KW-1185">Reference proteome</keyword>
<dbReference type="InterPro" id="IPR036259">
    <property type="entry name" value="MFS_trans_sf"/>
</dbReference>
<evidence type="ECO:0000256" key="9">
    <source>
        <dbReference type="SAM" id="Phobius"/>
    </source>
</evidence>
<comment type="similarity">
    <text evidence="2">Belongs to the major facilitator superfamily. TCR/Tet family.</text>
</comment>
<evidence type="ECO:0000256" key="4">
    <source>
        <dbReference type="ARBA" id="ARBA00022475"/>
    </source>
</evidence>
<dbReference type="PROSITE" id="PS50850">
    <property type="entry name" value="MFS"/>
    <property type="match status" value="1"/>
</dbReference>
<dbReference type="PANTHER" id="PTHR23501:SF197">
    <property type="entry name" value="COMD"/>
    <property type="match status" value="1"/>
</dbReference>
<evidence type="ECO:0000256" key="2">
    <source>
        <dbReference type="ARBA" id="ARBA00007520"/>
    </source>
</evidence>
<feature type="transmembrane region" description="Helical" evidence="9">
    <location>
        <begin position="89"/>
        <end position="106"/>
    </location>
</feature>
<keyword evidence="6 9" id="KW-1133">Transmembrane helix</keyword>
<evidence type="ECO:0000256" key="8">
    <source>
        <dbReference type="SAM" id="MobiDB-lite"/>
    </source>
</evidence>
<feature type="transmembrane region" description="Helical" evidence="9">
    <location>
        <begin position="313"/>
        <end position="334"/>
    </location>
</feature>
<organism evidence="11 12">
    <name type="scientific">Micromonospora inyonensis</name>
    <dbReference type="NCBI Taxonomy" id="47866"/>
    <lineage>
        <taxon>Bacteria</taxon>
        <taxon>Bacillati</taxon>
        <taxon>Actinomycetota</taxon>
        <taxon>Actinomycetes</taxon>
        <taxon>Micromonosporales</taxon>
        <taxon>Micromonosporaceae</taxon>
        <taxon>Micromonospora</taxon>
    </lineage>
</organism>
<dbReference type="RefSeq" id="WP_091458328.1">
    <property type="nucleotide sequence ID" value="NZ_FMHU01000001.1"/>
</dbReference>
<reference evidence="12" key="1">
    <citation type="submission" date="2016-06" db="EMBL/GenBank/DDBJ databases">
        <authorList>
            <person name="Varghese N."/>
        </authorList>
    </citation>
    <scope>NUCLEOTIDE SEQUENCE [LARGE SCALE GENOMIC DNA]</scope>
    <source>
        <strain evidence="12">DSM 46123</strain>
    </source>
</reference>
<gene>
    <name evidence="11" type="ORF">GA0074694_3005</name>
</gene>
<feature type="transmembrane region" description="Helical" evidence="9">
    <location>
        <begin position="58"/>
        <end position="77"/>
    </location>
</feature>
<feature type="transmembrane region" description="Helical" evidence="9">
    <location>
        <begin position="239"/>
        <end position="258"/>
    </location>
</feature>
<dbReference type="SUPFAM" id="SSF103473">
    <property type="entry name" value="MFS general substrate transporter"/>
    <property type="match status" value="1"/>
</dbReference>
<dbReference type="STRING" id="47866.GA0074694_3005"/>
<evidence type="ECO:0000256" key="5">
    <source>
        <dbReference type="ARBA" id="ARBA00022692"/>
    </source>
</evidence>
<accession>A0A1C6RT43</accession>
<protein>
    <submittedName>
        <fullName evidence="11">Drug resistance transporter, EmrB/QacA subfamily</fullName>
    </submittedName>
</protein>
<keyword evidence="5 9" id="KW-0812">Transmembrane</keyword>
<keyword evidence="4" id="KW-1003">Cell membrane</keyword>
<feature type="transmembrane region" description="Helical" evidence="9">
    <location>
        <begin position="176"/>
        <end position="195"/>
    </location>
</feature>
<dbReference type="CDD" id="cd17502">
    <property type="entry name" value="MFS_Azr1_MDR_like"/>
    <property type="match status" value="1"/>
</dbReference>
<dbReference type="Pfam" id="PF07690">
    <property type="entry name" value="MFS_1"/>
    <property type="match status" value="1"/>
</dbReference>
<evidence type="ECO:0000259" key="10">
    <source>
        <dbReference type="PROSITE" id="PS50850"/>
    </source>
</evidence>
<feature type="transmembrane region" description="Helical" evidence="9">
    <location>
        <begin position="370"/>
        <end position="392"/>
    </location>
</feature>
<keyword evidence="7 9" id="KW-0472">Membrane</keyword>
<dbReference type="InterPro" id="IPR011701">
    <property type="entry name" value="MFS"/>
</dbReference>
<evidence type="ECO:0000313" key="11">
    <source>
        <dbReference type="EMBL" id="SCL20341.1"/>
    </source>
</evidence>
<dbReference type="AlphaFoldDB" id="A0A1C6RT43"/>
<feature type="transmembrane region" description="Helical" evidence="9">
    <location>
        <begin position="215"/>
        <end position="233"/>
    </location>
</feature>
<keyword evidence="3" id="KW-0813">Transport</keyword>
<evidence type="ECO:0000256" key="1">
    <source>
        <dbReference type="ARBA" id="ARBA00004651"/>
    </source>
</evidence>
<feature type="transmembrane region" description="Helical" evidence="9">
    <location>
        <begin position="404"/>
        <end position="430"/>
    </location>
</feature>